<protein>
    <submittedName>
        <fullName evidence="1">Cation transporter</fullName>
    </submittedName>
</protein>
<reference evidence="1 2" key="1">
    <citation type="submission" date="2019-09" db="EMBL/GenBank/DDBJ databases">
        <title>Genome sequence of Rhodovastum atsumiense, a diverse member of the Acetobacteraceae family of non-sulfur purple photosynthetic bacteria.</title>
        <authorList>
            <person name="Meyer T."/>
            <person name="Kyndt J."/>
        </authorList>
    </citation>
    <scope>NUCLEOTIDE SEQUENCE [LARGE SCALE GENOMIC DNA]</scope>
    <source>
        <strain evidence="1 2">DSM 21279</strain>
    </source>
</reference>
<organism evidence="1 2">
    <name type="scientific">Rhodovastum atsumiense</name>
    <dbReference type="NCBI Taxonomy" id="504468"/>
    <lineage>
        <taxon>Bacteria</taxon>
        <taxon>Pseudomonadati</taxon>
        <taxon>Pseudomonadota</taxon>
        <taxon>Alphaproteobacteria</taxon>
        <taxon>Acetobacterales</taxon>
        <taxon>Acetobacteraceae</taxon>
        <taxon>Rhodovastum</taxon>
    </lineage>
</organism>
<gene>
    <name evidence="1" type="ORF">F1189_03130</name>
</gene>
<comment type="caution">
    <text evidence="1">The sequence shown here is derived from an EMBL/GenBank/DDBJ whole genome shotgun (WGS) entry which is preliminary data.</text>
</comment>
<evidence type="ECO:0000313" key="2">
    <source>
        <dbReference type="Proteomes" id="UP000325255"/>
    </source>
</evidence>
<keyword evidence="2" id="KW-1185">Reference proteome</keyword>
<dbReference type="AlphaFoldDB" id="A0A5M6IZQ1"/>
<proteinExistence type="predicted"/>
<dbReference type="RefSeq" id="WP_150039166.1">
    <property type="nucleotide sequence ID" value="NZ_OW485601.1"/>
</dbReference>
<evidence type="ECO:0000313" key="1">
    <source>
        <dbReference type="EMBL" id="KAA5613783.1"/>
    </source>
</evidence>
<dbReference type="Proteomes" id="UP000325255">
    <property type="component" value="Unassembled WGS sequence"/>
</dbReference>
<sequence>MSLPAEDLAALLAARRYITIAHHIPGRIRLRFDPLPLSRAMGGRTERLRPLLGRIRGIAGIDLNLPARSLVVAYDPAVLAPATWERLLTLAAGEAAGLLDRLQAAEPGTAI</sequence>
<dbReference type="OrthoDB" id="9131875at2"/>
<dbReference type="EMBL" id="VWPK01000004">
    <property type="protein sequence ID" value="KAA5613783.1"/>
    <property type="molecule type" value="Genomic_DNA"/>
</dbReference>
<accession>A0A5M6IZQ1</accession>
<name>A0A5M6IZQ1_9PROT</name>